<name>A0AAF3F8S3_9BILA</name>
<evidence type="ECO:0000256" key="1">
    <source>
        <dbReference type="SAM" id="SignalP"/>
    </source>
</evidence>
<dbReference type="GO" id="GO:0005576">
    <property type="term" value="C:extracellular region"/>
    <property type="evidence" value="ECO:0007669"/>
    <property type="project" value="InterPro"/>
</dbReference>
<evidence type="ECO:0000313" key="3">
    <source>
        <dbReference type="Proteomes" id="UP000887575"/>
    </source>
</evidence>
<evidence type="ECO:0000313" key="4">
    <source>
        <dbReference type="WBParaSite" id="MBELARI_LOCUS2346"/>
    </source>
</evidence>
<dbReference type="PROSITE" id="PS50940">
    <property type="entry name" value="CHIT_BIND_II"/>
    <property type="match status" value="1"/>
</dbReference>
<dbReference type="WBParaSite" id="MBELARI_LOCUS2346">
    <property type="protein sequence ID" value="MBELARI_LOCUS2346"/>
    <property type="gene ID" value="MBELARI_LOCUS2346"/>
</dbReference>
<keyword evidence="3" id="KW-1185">Reference proteome</keyword>
<proteinExistence type="predicted"/>
<keyword evidence="1" id="KW-0732">Signal</keyword>
<dbReference type="GO" id="GO:0008061">
    <property type="term" value="F:chitin binding"/>
    <property type="evidence" value="ECO:0007669"/>
    <property type="project" value="InterPro"/>
</dbReference>
<reference evidence="4" key="1">
    <citation type="submission" date="2024-02" db="UniProtKB">
        <authorList>
            <consortium name="WormBaseParasite"/>
        </authorList>
    </citation>
    <scope>IDENTIFICATION</scope>
</reference>
<dbReference type="InterPro" id="IPR002557">
    <property type="entry name" value="Chitin-bd_dom"/>
</dbReference>
<evidence type="ECO:0000259" key="2">
    <source>
        <dbReference type="PROSITE" id="PS50940"/>
    </source>
</evidence>
<organism evidence="3 4">
    <name type="scientific">Mesorhabditis belari</name>
    <dbReference type="NCBI Taxonomy" id="2138241"/>
    <lineage>
        <taxon>Eukaryota</taxon>
        <taxon>Metazoa</taxon>
        <taxon>Ecdysozoa</taxon>
        <taxon>Nematoda</taxon>
        <taxon>Chromadorea</taxon>
        <taxon>Rhabditida</taxon>
        <taxon>Rhabditina</taxon>
        <taxon>Rhabditomorpha</taxon>
        <taxon>Rhabditoidea</taxon>
        <taxon>Rhabditidae</taxon>
        <taxon>Mesorhabditinae</taxon>
        <taxon>Mesorhabditis</taxon>
    </lineage>
</organism>
<feature type="domain" description="Chitin-binding type-2" evidence="2">
    <location>
        <begin position="23"/>
        <end position="78"/>
    </location>
</feature>
<sequence>MIASCASLYFLFQFVVSQCRNEPYFCSYGQTYVEANRNDCSRFVRCFNGSPLYYQCRKKYVFDFCMQKCVPIMNACEPEEECFCVQNQICVIQRVKAKDRNQSESDFSLYGIPKWTGLPKENFDPPTNRLTNQFSQNPVRNGFF</sequence>
<feature type="chain" id="PRO_5042262623" description="Chitin-binding type-2 domain-containing protein" evidence="1">
    <location>
        <begin position="18"/>
        <end position="144"/>
    </location>
</feature>
<dbReference type="SUPFAM" id="SSF57625">
    <property type="entry name" value="Invertebrate chitin-binding proteins"/>
    <property type="match status" value="1"/>
</dbReference>
<feature type="signal peptide" evidence="1">
    <location>
        <begin position="1"/>
        <end position="17"/>
    </location>
</feature>
<dbReference type="Proteomes" id="UP000887575">
    <property type="component" value="Unassembled WGS sequence"/>
</dbReference>
<protein>
    <recommendedName>
        <fullName evidence="2">Chitin-binding type-2 domain-containing protein</fullName>
    </recommendedName>
</protein>
<dbReference type="AlphaFoldDB" id="A0AAF3F8S3"/>
<dbReference type="InterPro" id="IPR036508">
    <property type="entry name" value="Chitin-bd_dom_sf"/>
</dbReference>
<accession>A0AAF3F8S3</accession>